<keyword evidence="4" id="KW-1185">Reference proteome</keyword>
<dbReference type="EMBL" id="BQNB010017274">
    <property type="protein sequence ID" value="GJT61278.1"/>
    <property type="molecule type" value="Genomic_DNA"/>
</dbReference>
<feature type="region of interest" description="Disordered" evidence="2">
    <location>
        <begin position="1129"/>
        <end position="1151"/>
    </location>
</feature>
<feature type="compositionally biased region" description="Pro residues" evidence="2">
    <location>
        <begin position="206"/>
        <end position="229"/>
    </location>
</feature>
<sequence length="1386" mass="153633">MPTQIDNPLPSTSSLTLPSQPPAQSSNDAILATMNQIVNLLSGFQKQFPPTNNQLRTLSNPKNHATVHDGYALTHNPTIYDSLVKQFWQTTSVITLSDGSQEIKETIDSNAYTITEASIRNKLQLADALGIHMLPNDDILEGMRNIGSKSGGWDQFGSNIAVDLICLSTGRFLISLKDEGAGQEAQGVVQSIPSIEHVILSVTQPQPSPDVPTPPPASPLPIPTSPPTSQPILSIPTQIPPLPSTTALHTPTPSFKPEPEPEMEHTFDQPSPQPSPTQHAEEPPFQASLHAVGHLLVTDLFQLKVKLLEKALKRKTKKVILLDSKEEELESQGRKINEDDPLTSLVEELLTPSKDTGKDSGEAPKDISPTTLEAAQILSKVASQKSVDKGKRYTRKKVKSVSQEVKSGEVEVNTSFDAEVSSGDINIGGQGINTGSINFSTASVIVSSGLETVSTESTRVFIPKEQITHREGKAPMIIEDAPKKTKEQILQEEAGMAEELELTDEQKKRKAQVQFEAQFYSQEDWNTIRAKLEANAELTKSVVGGDLQGEDFAKKMNQGTWKISQLKNLTFKELKVEFDKLVRQVESFEPTNFEATKAELKRFGEELQTKTAKRQKVDKEEKEIDEAVNVEQAKKSTGRKKQIARKGLYSKKKSEDESEEKEPGKKAETTTSTNVPINHVPIVRENGTDVVYISFGAMLNAISRDDLTKLYRIVMKKYGMEGPEDELERVLWSYLKNMFDTPLNIYMLSEKTYPLSADVCRIMLNKKLQDGKQNEFCYQLLKLMENNVGNTGNRGTQSYGQMTDNKGKKVICYNCYGEGHVARTVLKAEAKAFLADVECTAPYDQPLAITTTNLFEVNGANTSHVNEVHTSDNHLLDNVNHLMLQEMHQEDQLDSDVDSDIDDNTIRVHDSEDTLVQAEVSRAKMSNRPGIIKTINYAKLNALFSQFFPQKELSYLAKEVIEFMRIFDELDKEYEQCILEKKNLQIEKKNLLIQNECIITDSIAKDIFYIVLSSDRDRPLGDELCSNYVRNNSKVIELEAEISKQQQMLAESDKQFRTQNDRFKVTALTTENAKLKTELISRINSEPKASEKPKVLASGMYANSPKYIPPQRRINRTIPTLLTKEKESAVVKPHNVSASSKSMNSSKNMPRFSSNDMVHKHYLEEAKKKTQEIGRIFKTVGLRWVPTGKIFDSCISKVNSQPTNGSNDDITNQYACEQTLDVSAGLVPNSMTSSQLSSGLAPNLMTSDQPNLGLVPNSMTSAQISSGLVPNSSMSVQPSLGLAPNSMTSDQHSSGLAPNSMTYVQNSSGLIPNSVTFVQSSTGLKPNITAPVHNGVGPKISALQSGRTRSELVNDSTTPSVHPFMKQLEELFQPLFDDDEEFPPVV</sequence>
<proteinExistence type="predicted"/>
<feature type="compositionally biased region" description="Polar residues" evidence="2">
    <location>
        <begin position="244"/>
        <end position="253"/>
    </location>
</feature>
<feature type="coiled-coil region" evidence="1">
    <location>
        <begin position="967"/>
        <end position="994"/>
    </location>
</feature>
<comment type="caution">
    <text evidence="3">The sequence shown here is derived from an EMBL/GenBank/DDBJ whole genome shotgun (WGS) entry which is preliminary data.</text>
</comment>
<feature type="compositionally biased region" description="Low complexity" evidence="2">
    <location>
        <begin position="1139"/>
        <end position="1149"/>
    </location>
</feature>
<feature type="compositionally biased region" description="Low complexity" evidence="2">
    <location>
        <begin position="8"/>
        <end position="26"/>
    </location>
</feature>
<dbReference type="Proteomes" id="UP001151760">
    <property type="component" value="Unassembled WGS sequence"/>
</dbReference>
<protein>
    <submittedName>
        <fullName evidence="3">Uncharacterized protein</fullName>
    </submittedName>
</protein>
<feature type="region of interest" description="Disordered" evidence="2">
    <location>
        <begin position="204"/>
        <end position="282"/>
    </location>
</feature>
<evidence type="ECO:0000313" key="3">
    <source>
        <dbReference type="EMBL" id="GJT61278.1"/>
    </source>
</evidence>
<reference evidence="3" key="2">
    <citation type="submission" date="2022-01" db="EMBL/GenBank/DDBJ databases">
        <authorList>
            <person name="Yamashiro T."/>
            <person name="Shiraishi A."/>
            <person name="Satake H."/>
            <person name="Nakayama K."/>
        </authorList>
    </citation>
    <scope>NUCLEOTIDE SEQUENCE</scope>
</reference>
<feature type="compositionally biased region" description="Basic residues" evidence="2">
    <location>
        <begin position="636"/>
        <end position="651"/>
    </location>
</feature>
<feature type="region of interest" description="Disordered" evidence="2">
    <location>
        <begin position="631"/>
        <end position="673"/>
    </location>
</feature>
<keyword evidence="1" id="KW-0175">Coiled coil</keyword>
<accession>A0ABQ5FEE5</accession>
<gene>
    <name evidence="3" type="ORF">Tco_1004811</name>
</gene>
<evidence type="ECO:0000313" key="4">
    <source>
        <dbReference type="Proteomes" id="UP001151760"/>
    </source>
</evidence>
<reference evidence="3" key="1">
    <citation type="journal article" date="2022" name="Int. J. Mol. Sci.">
        <title>Draft Genome of Tanacetum Coccineum: Genomic Comparison of Closely Related Tanacetum-Family Plants.</title>
        <authorList>
            <person name="Yamashiro T."/>
            <person name="Shiraishi A."/>
            <person name="Nakayama K."/>
            <person name="Satake H."/>
        </authorList>
    </citation>
    <scope>NUCLEOTIDE SEQUENCE</scope>
</reference>
<feature type="region of interest" description="Disordered" evidence="2">
    <location>
        <begin position="1"/>
        <end position="26"/>
    </location>
</feature>
<feature type="compositionally biased region" description="Basic and acidic residues" evidence="2">
    <location>
        <begin position="257"/>
        <end position="267"/>
    </location>
</feature>
<name>A0ABQ5FEE5_9ASTR</name>
<evidence type="ECO:0000256" key="1">
    <source>
        <dbReference type="SAM" id="Coils"/>
    </source>
</evidence>
<organism evidence="3 4">
    <name type="scientific">Tanacetum coccineum</name>
    <dbReference type="NCBI Taxonomy" id="301880"/>
    <lineage>
        <taxon>Eukaryota</taxon>
        <taxon>Viridiplantae</taxon>
        <taxon>Streptophyta</taxon>
        <taxon>Embryophyta</taxon>
        <taxon>Tracheophyta</taxon>
        <taxon>Spermatophyta</taxon>
        <taxon>Magnoliopsida</taxon>
        <taxon>eudicotyledons</taxon>
        <taxon>Gunneridae</taxon>
        <taxon>Pentapetalae</taxon>
        <taxon>asterids</taxon>
        <taxon>campanulids</taxon>
        <taxon>Asterales</taxon>
        <taxon>Asteraceae</taxon>
        <taxon>Asteroideae</taxon>
        <taxon>Anthemideae</taxon>
        <taxon>Anthemidinae</taxon>
        <taxon>Tanacetum</taxon>
    </lineage>
</organism>
<evidence type="ECO:0000256" key="2">
    <source>
        <dbReference type="SAM" id="MobiDB-lite"/>
    </source>
</evidence>